<dbReference type="PROSITE" id="PS51123">
    <property type="entry name" value="OMPA_2"/>
    <property type="match status" value="1"/>
</dbReference>
<reference evidence="8 9" key="1">
    <citation type="submission" date="2018-04" db="EMBL/GenBank/DDBJ databases">
        <title>Genomic Encyclopedia of Archaeal and Bacterial Type Strains, Phase II (KMG-II): from individual species to whole genera.</title>
        <authorList>
            <person name="Goeker M."/>
        </authorList>
    </citation>
    <scope>NUCLEOTIDE SEQUENCE [LARGE SCALE GENOMIC DNA]</scope>
    <source>
        <strain evidence="8 9">DSM 28823</strain>
    </source>
</reference>
<dbReference type="GO" id="GO:0009279">
    <property type="term" value="C:cell outer membrane"/>
    <property type="evidence" value="ECO:0007669"/>
    <property type="project" value="UniProtKB-SubCell"/>
</dbReference>
<dbReference type="InterPro" id="IPR006664">
    <property type="entry name" value="OMP_bac"/>
</dbReference>
<keyword evidence="2 4" id="KW-0472">Membrane</keyword>
<dbReference type="Pfam" id="PF00691">
    <property type="entry name" value="OmpA"/>
    <property type="match status" value="1"/>
</dbReference>
<evidence type="ECO:0000256" key="3">
    <source>
        <dbReference type="ARBA" id="ARBA00023237"/>
    </source>
</evidence>
<dbReference type="AlphaFoldDB" id="A0A2T5C237"/>
<evidence type="ECO:0000313" key="8">
    <source>
        <dbReference type="EMBL" id="PTN08754.1"/>
    </source>
</evidence>
<proteinExistence type="predicted"/>
<feature type="transmembrane region" description="Helical" evidence="5">
    <location>
        <begin position="39"/>
        <end position="57"/>
    </location>
</feature>
<sequence length="239" mass="24893">MKMLKFKLFTLLLISVGLMFSSCSSSKWAAQSNQTKGGILGGTGGAAVGAGLGAILAKKSGKGAVIGAAVGGAVGTGAGILIGKKMDKQQAELERIEGAQVETVTDSNNLQAIKVTFDSGILFATGKSNLSTASKDALARFASSLRSTPETDVTIYGHTDNTGSREINEKLSNERAESVAKYLIENGVSGDRLATQGKAYDEPVASNETAEGRALNRRVEIYITANETMIQQAEQGNLN</sequence>
<dbReference type="InterPro" id="IPR006665">
    <property type="entry name" value="OmpA-like"/>
</dbReference>
<name>A0A2T5C237_9BACT</name>
<keyword evidence="5" id="KW-0812">Transmembrane</keyword>
<comment type="caution">
    <text evidence="8">The sequence shown here is derived from an EMBL/GenBank/DDBJ whole genome shotgun (WGS) entry which is preliminary data.</text>
</comment>
<keyword evidence="5" id="KW-1133">Transmembrane helix</keyword>
<accession>A0A2T5C237</accession>
<dbReference type="RefSeq" id="WP_107822146.1">
    <property type="nucleotide sequence ID" value="NZ_OY782574.1"/>
</dbReference>
<feature type="domain" description="OmpA-like" evidence="7">
    <location>
        <begin position="110"/>
        <end position="227"/>
    </location>
</feature>
<dbReference type="PROSITE" id="PS51257">
    <property type="entry name" value="PROKAR_LIPOPROTEIN"/>
    <property type="match status" value="1"/>
</dbReference>
<feature type="transmembrane region" description="Helical" evidence="5">
    <location>
        <begin position="64"/>
        <end position="83"/>
    </location>
</feature>
<dbReference type="Proteomes" id="UP000243525">
    <property type="component" value="Unassembled WGS sequence"/>
</dbReference>
<evidence type="ECO:0000256" key="6">
    <source>
        <dbReference type="SAM" id="SignalP"/>
    </source>
</evidence>
<evidence type="ECO:0000256" key="1">
    <source>
        <dbReference type="ARBA" id="ARBA00004442"/>
    </source>
</evidence>
<protein>
    <submittedName>
        <fullName evidence="8">Outer membrane protein OmpA-like peptidoglycan-associated protein</fullName>
    </submittedName>
</protein>
<evidence type="ECO:0000259" key="7">
    <source>
        <dbReference type="PROSITE" id="PS51123"/>
    </source>
</evidence>
<evidence type="ECO:0000256" key="4">
    <source>
        <dbReference type="PROSITE-ProRule" id="PRU00473"/>
    </source>
</evidence>
<evidence type="ECO:0000256" key="2">
    <source>
        <dbReference type="ARBA" id="ARBA00023136"/>
    </source>
</evidence>
<gene>
    <name evidence="8" type="ORF">C8N47_107114</name>
</gene>
<dbReference type="InterPro" id="IPR036737">
    <property type="entry name" value="OmpA-like_sf"/>
</dbReference>
<dbReference type="EMBL" id="QAAD01000007">
    <property type="protein sequence ID" value="PTN08754.1"/>
    <property type="molecule type" value="Genomic_DNA"/>
</dbReference>
<keyword evidence="3" id="KW-0998">Cell outer membrane</keyword>
<feature type="chain" id="PRO_5015624498" evidence="6">
    <location>
        <begin position="30"/>
        <end position="239"/>
    </location>
</feature>
<dbReference type="OrthoDB" id="9782229at2"/>
<feature type="signal peptide" evidence="6">
    <location>
        <begin position="1"/>
        <end position="29"/>
    </location>
</feature>
<dbReference type="Gene3D" id="3.30.1330.60">
    <property type="entry name" value="OmpA-like domain"/>
    <property type="match status" value="1"/>
</dbReference>
<keyword evidence="6" id="KW-0732">Signal</keyword>
<keyword evidence="9" id="KW-1185">Reference proteome</keyword>
<dbReference type="CDD" id="cd07185">
    <property type="entry name" value="OmpA_C-like"/>
    <property type="match status" value="1"/>
</dbReference>
<dbReference type="InterPro" id="IPR050330">
    <property type="entry name" value="Bact_OuterMem_StrucFunc"/>
</dbReference>
<organism evidence="8 9">
    <name type="scientific">Mangrovibacterium marinum</name>
    <dbReference type="NCBI Taxonomy" id="1639118"/>
    <lineage>
        <taxon>Bacteria</taxon>
        <taxon>Pseudomonadati</taxon>
        <taxon>Bacteroidota</taxon>
        <taxon>Bacteroidia</taxon>
        <taxon>Marinilabiliales</taxon>
        <taxon>Prolixibacteraceae</taxon>
        <taxon>Mangrovibacterium</taxon>
    </lineage>
</organism>
<dbReference type="PANTHER" id="PTHR30329:SF21">
    <property type="entry name" value="LIPOPROTEIN YIAD-RELATED"/>
    <property type="match status" value="1"/>
</dbReference>
<dbReference type="PANTHER" id="PTHR30329">
    <property type="entry name" value="STATOR ELEMENT OF FLAGELLAR MOTOR COMPLEX"/>
    <property type="match status" value="1"/>
</dbReference>
<comment type="subcellular location">
    <subcellularLocation>
        <location evidence="1">Cell outer membrane</location>
    </subcellularLocation>
</comment>
<evidence type="ECO:0000313" key="9">
    <source>
        <dbReference type="Proteomes" id="UP000243525"/>
    </source>
</evidence>
<dbReference type="PRINTS" id="PR01021">
    <property type="entry name" value="OMPADOMAIN"/>
</dbReference>
<evidence type="ECO:0000256" key="5">
    <source>
        <dbReference type="SAM" id="Phobius"/>
    </source>
</evidence>
<dbReference type="SUPFAM" id="SSF103088">
    <property type="entry name" value="OmpA-like"/>
    <property type="match status" value="1"/>
</dbReference>